<keyword evidence="3" id="KW-0813">Transport</keyword>
<reference evidence="9 10" key="1">
    <citation type="submission" date="2016-10" db="EMBL/GenBank/DDBJ databases">
        <authorList>
            <person name="de Groot N.N."/>
        </authorList>
    </citation>
    <scope>NUCLEOTIDE SEQUENCE [LARGE SCALE GENOMIC DNA]</scope>
    <source>
        <strain evidence="9 10">DSM 17862</strain>
    </source>
</reference>
<keyword evidence="7 8" id="KW-0472">Membrane</keyword>
<feature type="transmembrane region" description="Helical" evidence="8">
    <location>
        <begin position="197"/>
        <end position="220"/>
    </location>
</feature>
<evidence type="ECO:0000256" key="2">
    <source>
        <dbReference type="ARBA" id="ARBA00009142"/>
    </source>
</evidence>
<sequence length="248" mass="26941">MSGNAILLPLLAGAVAAGFINGLAGFGPALMALAIWLQVMPPQQAVPMVAILAIVTGLQGLWLVRRDLTRQPVRAARFLLPALIGVPIGTMLLLVVTENVIRLSIAFVMLAYGGFFALSRNMPRIREKTPVIDILVGFVGGVMGGAASLSGVFPTMWCALRSWPRNETRAILQLFNQVILTCSALLFAWRGLYTREILMMTAISLPVAMLAAQLGIAVFRRLSDDRFRLLLIWILFAAGVLIAVRELF</sequence>
<keyword evidence="6 8" id="KW-1133">Transmembrane helix</keyword>
<evidence type="ECO:0000313" key="9">
    <source>
        <dbReference type="EMBL" id="SEU06060.1"/>
    </source>
</evidence>
<dbReference type="PANTHER" id="PTHR30269:SF37">
    <property type="entry name" value="MEMBRANE TRANSPORTER PROTEIN"/>
    <property type="match status" value="1"/>
</dbReference>
<dbReference type="InterPro" id="IPR002781">
    <property type="entry name" value="TM_pro_TauE-like"/>
</dbReference>
<comment type="subcellular location">
    <subcellularLocation>
        <location evidence="1 8">Cell membrane</location>
        <topology evidence="1 8">Multi-pass membrane protein</topology>
    </subcellularLocation>
</comment>
<keyword evidence="5 8" id="KW-0812">Transmembrane</keyword>
<dbReference type="EMBL" id="FOHO01000022">
    <property type="protein sequence ID" value="SEU06060.1"/>
    <property type="molecule type" value="Genomic_DNA"/>
</dbReference>
<proteinExistence type="inferred from homology"/>
<organism evidence="9 10">
    <name type="scientific">Paracoccus homiensis</name>
    <dbReference type="NCBI Taxonomy" id="364199"/>
    <lineage>
        <taxon>Bacteria</taxon>
        <taxon>Pseudomonadati</taxon>
        <taxon>Pseudomonadota</taxon>
        <taxon>Alphaproteobacteria</taxon>
        <taxon>Rhodobacterales</taxon>
        <taxon>Paracoccaceae</taxon>
        <taxon>Paracoccus</taxon>
    </lineage>
</organism>
<comment type="similarity">
    <text evidence="2 8">Belongs to the 4-toluene sulfonate uptake permease (TSUP) (TC 2.A.102) family.</text>
</comment>
<evidence type="ECO:0000313" key="10">
    <source>
        <dbReference type="Proteomes" id="UP000199180"/>
    </source>
</evidence>
<feature type="transmembrane region" description="Helical" evidence="8">
    <location>
        <begin position="76"/>
        <end position="95"/>
    </location>
</feature>
<evidence type="ECO:0000256" key="6">
    <source>
        <dbReference type="ARBA" id="ARBA00022989"/>
    </source>
</evidence>
<keyword evidence="4 8" id="KW-1003">Cell membrane</keyword>
<dbReference type="RefSeq" id="WP_090737929.1">
    <property type="nucleotide sequence ID" value="NZ_FOHO01000022.1"/>
</dbReference>
<evidence type="ECO:0000256" key="1">
    <source>
        <dbReference type="ARBA" id="ARBA00004651"/>
    </source>
</evidence>
<dbReference type="Proteomes" id="UP000199180">
    <property type="component" value="Unassembled WGS sequence"/>
</dbReference>
<evidence type="ECO:0000256" key="5">
    <source>
        <dbReference type="ARBA" id="ARBA00022692"/>
    </source>
</evidence>
<feature type="transmembrane region" description="Helical" evidence="8">
    <location>
        <begin position="44"/>
        <end position="64"/>
    </location>
</feature>
<keyword evidence="10" id="KW-1185">Reference proteome</keyword>
<protein>
    <recommendedName>
        <fullName evidence="8">Probable membrane transporter protein</fullName>
    </recommendedName>
</protein>
<evidence type="ECO:0000256" key="7">
    <source>
        <dbReference type="ARBA" id="ARBA00023136"/>
    </source>
</evidence>
<dbReference type="GO" id="GO:0005886">
    <property type="term" value="C:plasma membrane"/>
    <property type="evidence" value="ECO:0007669"/>
    <property type="project" value="UniProtKB-SubCell"/>
</dbReference>
<feature type="transmembrane region" description="Helical" evidence="8">
    <location>
        <begin position="131"/>
        <end position="150"/>
    </location>
</feature>
<dbReference type="AlphaFoldDB" id="A0A1I0JAB4"/>
<name>A0A1I0JAB4_9RHOB</name>
<evidence type="ECO:0000256" key="3">
    <source>
        <dbReference type="ARBA" id="ARBA00022448"/>
    </source>
</evidence>
<dbReference type="InterPro" id="IPR052017">
    <property type="entry name" value="TSUP"/>
</dbReference>
<accession>A0A1I0JAB4</accession>
<evidence type="ECO:0000256" key="4">
    <source>
        <dbReference type="ARBA" id="ARBA00022475"/>
    </source>
</evidence>
<gene>
    <name evidence="9" type="ORF">SAMN04489858_12245</name>
</gene>
<dbReference type="OrthoDB" id="8421744at2"/>
<dbReference type="Pfam" id="PF01925">
    <property type="entry name" value="TauE"/>
    <property type="match status" value="1"/>
</dbReference>
<feature type="transmembrane region" description="Helical" evidence="8">
    <location>
        <begin position="101"/>
        <end position="119"/>
    </location>
</feature>
<feature type="transmembrane region" description="Helical" evidence="8">
    <location>
        <begin position="226"/>
        <end position="244"/>
    </location>
</feature>
<dbReference type="STRING" id="364199.SAMN04489858_12245"/>
<evidence type="ECO:0000256" key="8">
    <source>
        <dbReference type="RuleBase" id="RU363041"/>
    </source>
</evidence>
<dbReference type="PANTHER" id="PTHR30269">
    <property type="entry name" value="TRANSMEMBRANE PROTEIN YFCA"/>
    <property type="match status" value="1"/>
</dbReference>